<evidence type="ECO:0000259" key="1">
    <source>
        <dbReference type="Pfam" id="PF02426"/>
    </source>
</evidence>
<dbReference type="SUPFAM" id="SSF54909">
    <property type="entry name" value="Dimeric alpha+beta barrel"/>
    <property type="match status" value="1"/>
</dbReference>
<comment type="caution">
    <text evidence="2">The sequence shown here is derived from an EMBL/GenBank/DDBJ whole genome shotgun (WGS) entry which is preliminary data.</text>
</comment>
<dbReference type="Pfam" id="PF02426">
    <property type="entry name" value="MIase"/>
    <property type="match status" value="1"/>
</dbReference>
<proteinExistence type="predicted"/>
<evidence type="ECO:0000313" key="3">
    <source>
        <dbReference type="Proteomes" id="UP000037210"/>
    </source>
</evidence>
<evidence type="ECO:0000313" key="2">
    <source>
        <dbReference type="EMBL" id="KON30020.1"/>
    </source>
</evidence>
<reference evidence="2 3" key="1">
    <citation type="submission" date="2015-06" db="EMBL/GenBank/DDBJ databases">
        <title>New insights into the roles of widespread benthic archaea in carbon and nitrogen cycling.</title>
        <authorList>
            <person name="Lazar C.S."/>
            <person name="Baker B.J."/>
            <person name="Seitz K.W."/>
            <person name="Hyde A.S."/>
            <person name="Dick G.J."/>
            <person name="Hinrichs K.-U."/>
            <person name="Teske A.P."/>
        </authorList>
    </citation>
    <scope>NUCLEOTIDE SEQUENCE [LARGE SCALE GENOMIC DNA]</scope>
    <source>
        <strain evidence="2">DG-45</strain>
    </source>
</reference>
<protein>
    <recommendedName>
        <fullName evidence="1">Muconolactone isomerase domain-containing protein</fullName>
    </recommendedName>
</protein>
<dbReference type="InterPro" id="IPR011008">
    <property type="entry name" value="Dimeric_a/b-barrel"/>
</dbReference>
<dbReference type="EMBL" id="LFWZ01000044">
    <property type="protein sequence ID" value="KON30020.1"/>
    <property type="molecule type" value="Genomic_DNA"/>
</dbReference>
<dbReference type="AlphaFoldDB" id="A0A0M0BNV4"/>
<dbReference type="Gene3D" id="3.30.70.1060">
    <property type="entry name" value="Dimeric alpha+beta barrel"/>
    <property type="match status" value="1"/>
</dbReference>
<dbReference type="Proteomes" id="UP000037210">
    <property type="component" value="Unassembled WGS sequence"/>
</dbReference>
<gene>
    <name evidence="2" type="ORF">AC482_04930</name>
</gene>
<feature type="domain" description="Muconolactone isomerase" evidence="1">
    <location>
        <begin position="1"/>
        <end position="86"/>
    </location>
</feature>
<name>A0A0M0BNV4_9ARCH</name>
<dbReference type="InterPro" id="IPR026029">
    <property type="entry name" value="MLI_dom"/>
</dbReference>
<organism evidence="2 3">
    <name type="scientific">miscellaneous Crenarchaeota group-15 archaeon DG-45</name>
    <dbReference type="NCBI Taxonomy" id="1685127"/>
    <lineage>
        <taxon>Archaea</taxon>
        <taxon>Candidatus Bathyarchaeota</taxon>
        <taxon>MCG-15</taxon>
    </lineage>
</organism>
<accession>A0A0M0BNV4</accession>
<sequence length="105" mass="11689">MKFLVVGKMRETPPVPPEQLRRMVVGEWQTGLQLRKEGKVEVGYALAGQKGGMSIREAESGADLNAQLMRSPLYAFLDIEIYPLMTLEEALTQAKQALEAIKAQK</sequence>